<organism evidence="2 3">
    <name type="scientific">Alligator mississippiensis</name>
    <name type="common">American alligator</name>
    <dbReference type="NCBI Taxonomy" id="8496"/>
    <lineage>
        <taxon>Eukaryota</taxon>
        <taxon>Metazoa</taxon>
        <taxon>Chordata</taxon>
        <taxon>Craniata</taxon>
        <taxon>Vertebrata</taxon>
        <taxon>Euteleostomi</taxon>
        <taxon>Archelosauria</taxon>
        <taxon>Archosauria</taxon>
        <taxon>Crocodylia</taxon>
        <taxon>Alligatoridae</taxon>
        <taxon>Alligatorinae</taxon>
        <taxon>Alligator</taxon>
    </lineage>
</organism>
<evidence type="ECO:0000313" key="2">
    <source>
        <dbReference type="EMBL" id="KYO31515.1"/>
    </source>
</evidence>
<keyword evidence="3" id="KW-1185">Reference proteome</keyword>
<protein>
    <submittedName>
        <fullName evidence="2">Uncharacterized protein</fullName>
    </submittedName>
</protein>
<comment type="caution">
    <text evidence="2">The sequence shown here is derived from an EMBL/GenBank/DDBJ whole genome shotgun (WGS) entry which is preliminary data.</text>
</comment>
<name>A0A151N4G3_ALLMI</name>
<dbReference type="Proteomes" id="UP000050525">
    <property type="component" value="Unassembled WGS sequence"/>
</dbReference>
<feature type="region of interest" description="Disordered" evidence="1">
    <location>
        <begin position="1"/>
        <end position="73"/>
    </location>
</feature>
<dbReference type="AlphaFoldDB" id="A0A151N4G3"/>
<accession>A0A151N4G3</accession>
<sequence length="85" mass="9447">MSLCSEGTAALNFHRRAPRSPARQRFQGTRQGAKQEQRPAFPMMPSQSEAPCSLSFGSLPPLRTGDHDGEIEARPGWIRSQRVLL</sequence>
<proteinExistence type="predicted"/>
<feature type="compositionally biased region" description="Basic and acidic residues" evidence="1">
    <location>
        <begin position="64"/>
        <end position="73"/>
    </location>
</feature>
<evidence type="ECO:0000313" key="3">
    <source>
        <dbReference type="Proteomes" id="UP000050525"/>
    </source>
</evidence>
<evidence type="ECO:0000256" key="1">
    <source>
        <dbReference type="SAM" id="MobiDB-lite"/>
    </source>
</evidence>
<dbReference type="EMBL" id="AKHW03004073">
    <property type="protein sequence ID" value="KYO31515.1"/>
    <property type="molecule type" value="Genomic_DNA"/>
</dbReference>
<reference evidence="2 3" key="1">
    <citation type="journal article" date="2012" name="Genome Biol.">
        <title>Sequencing three crocodilian genomes to illuminate the evolution of archosaurs and amniotes.</title>
        <authorList>
            <person name="St John J.A."/>
            <person name="Braun E.L."/>
            <person name="Isberg S.R."/>
            <person name="Miles L.G."/>
            <person name="Chong A.Y."/>
            <person name="Gongora J."/>
            <person name="Dalzell P."/>
            <person name="Moran C."/>
            <person name="Bed'hom B."/>
            <person name="Abzhanov A."/>
            <person name="Burgess S.C."/>
            <person name="Cooksey A.M."/>
            <person name="Castoe T.A."/>
            <person name="Crawford N.G."/>
            <person name="Densmore L.D."/>
            <person name="Drew J.C."/>
            <person name="Edwards S.V."/>
            <person name="Faircloth B.C."/>
            <person name="Fujita M.K."/>
            <person name="Greenwold M.J."/>
            <person name="Hoffmann F.G."/>
            <person name="Howard J.M."/>
            <person name="Iguchi T."/>
            <person name="Janes D.E."/>
            <person name="Khan S.Y."/>
            <person name="Kohno S."/>
            <person name="de Koning A.J."/>
            <person name="Lance S.L."/>
            <person name="McCarthy F.M."/>
            <person name="McCormack J.E."/>
            <person name="Merchant M.E."/>
            <person name="Peterson D.G."/>
            <person name="Pollock D.D."/>
            <person name="Pourmand N."/>
            <person name="Raney B.J."/>
            <person name="Roessler K.A."/>
            <person name="Sanford J.R."/>
            <person name="Sawyer R.H."/>
            <person name="Schmidt C.J."/>
            <person name="Triplett E.W."/>
            <person name="Tuberville T.D."/>
            <person name="Venegas-Anaya M."/>
            <person name="Howard J.T."/>
            <person name="Jarvis E.D."/>
            <person name="Guillette L.J.Jr."/>
            <person name="Glenn T.C."/>
            <person name="Green R.E."/>
            <person name="Ray D.A."/>
        </authorList>
    </citation>
    <scope>NUCLEOTIDE SEQUENCE [LARGE SCALE GENOMIC DNA]</scope>
    <source>
        <strain evidence="2">KSC_2009_1</strain>
    </source>
</reference>
<gene>
    <name evidence="2" type="ORF">Y1Q_0006088</name>
</gene>